<dbReference type="Pfam" id="PF00698">
    <property type="entry name" value="Acyl_transf_1"/>
    <property type="match status" value="1"/>
</dbReference>
<feature type="active site" evidence="5">
    <location>
        <position position="198"/>
    </location>
</feature>
<dbReference type="AlphaFoldDB" id="A0A537LLV6"/>
<dbReference type="SUPFAM" id="SSF55048">
    <property type="entry name" value="Probable ACP-binding domain of malonyl-CoA ACP transacylase"/>
    <property type="match status" value="1"/>
</dbReference>
<dbReference type="InterPro" id="IPR004410">
    <property type="entry name" value="Malonyl_CoA-ACP_transAc_FabD"/>
</dbReference>
<dbReference type="PANTHER" id="PTHR42681:SF1">
    <property type="entry name" value="MALONYL-COA-ACYL CARRIER PROTEIN TRANSACYLASE, MITOCHONDRIAL"/>
    <property type="match status" value="1"/>
</dbReference>
<dbReference type="InterPro" id="IPR050858">
    <property type="entry name" value="Mal-CoA-ACP_Trans/PKS_FabD"/>
</dbReference>
<dbReference type="Gene3D" id="3.30.70.250">
    <property type="entry name" value="Malonyl-CoA ACP transacylase, ACP-binding"/>
    <property type="match status" value="1"/>
</dbReference>
<comment type="similarity">
    <text evidence="4">Belongs to the fabD family.</text>
</comment>
<proteinExistence type="inferred from homology"/>
<dbReference type="InterPro" id="IPR016036">
    <property type="entry name" value="Malonyl_transacylase_ACP-bd"/>
</dbReference>
<dbReference type="EC" id="2.3.1.39" evidence="4"/>
<evidence type="ECO:0000259" key="6">
    <source>
        <dbReference type="SMART" id="SM00827"/>
    </source>
</evidence>
<evidence type="ECO:0000256" key="2">
    <source>
        <dbReference type="ARBA" id="ARBA00023315"/>
    </source>
</evidence>
<dbReference type="EMBL" id="VBAM01000368">
    <property type="protein sequence ID" value="TMJ08983.1"/>
    <property type="molecule type" value="Genomic_DNA"/>
</dbReference>
<dbReference type="InterPro" id="IPR016035">
    <property type="entry name" value="Acyl_Trfase/lysoPLipase"/>
</dbReference>
<name>A0A537LLV6_9BACT</name>
<evidence type="ECO:0000313" key="7">
    <source>
        <dbReference type="EMBL" id="TMJ08983.1"/>
    </source>
</evidence>
<sequence length="311" mass="32116">MSSGFAAVFPGQGAQHVGMGCEIADRFPASRRVFERASAAAGFDVLGLCAAGPEDALRATANTQPAILVASLACLAALPAIPQIAAGLSLGEYAALVCAGSLQIEDAVRLVRLRGLYMEDATRGRDTMMVAVIGLGPDQIRALCAAHAHLGVVEPANFNCPGQIVIGGDTPAVQGVAAAAQAMGARRAVPLAVSAPFHTSLMRPAAERLAAELERTPLRAAQIPVVANVSAQPVRAPDEIRRALLAQVASPVLWEQSVRAIFDAGVRQFIEIGPGTALSGMIRKTVPAATFHIEDGASREEAVAVLLGQKV</sequence>
<keyword evidence="2 4" id="KW-0012">Acyltransferase</keyword>
<dbReference type="NCBIfam" id="TIGR00128">
    <property type="entry name" value="fabD"/>
    <property type="match status" value="1"/>
</dbReference>
<dbReference type="SUPFAM" id="SSF52151">
    <property type="entry name" value="FabD/lysophospholipase-like"/>
    <property type="match status" value="1"/>
</dbReference>
<dbReference type="InterPro" id="IPR001227">
    <property type="entry name" value="Ac_transferase_dom_sf"/>
</dbReference>
<evidence type="ECO:0000256" key="1">
    <source>
        <dbReference type="ARBA" id="ARBA00022679"/>
    </source>
</evidence>
<keyword evidence="1 4" id="KW-0808">Transferase</keyword>
<comment type="caution">
    <text evidence="7">The sequence shown here is derived from an EMBL/GenBank/DDBJ whole genome shotgun (WGS) entry which is preliminary data.</text>
</comment>
<evidence type="ECO:0000256" key="5">
    <source>
        <dbReference type="PIRSR" id="PIRSR000446-1"/>
    </source>
</evidence>
<dbReference type="GO" id="GO:0005829">
    <property type="term" value="C:cytosol"/>
    <property type="evidence" value="ECO:0007669"/>
    <property type="project" value="TreeGrafter"/>
</dbReference>
<evidence type="ECO:0000256" key="3">
    <source>
        <dbReference type="ARBA" id="ARBA00048462"/>
    </source>
</evidence>
<accession>A0A537LLV6</accession>
<gene>
    <name evidence="7" type="primary">fabD</name>
    <name evidence="7" type="ORF">E6H02_09390</name>
</gene>
<dbReference type="PANTHER" id="PTHR42681">
    <property type="entry name" value="MALONYL-COA-ACYL CARRIER PROTEIN TRANSACYLASE, MITOCHONDRIAL"/>
    <property type="match status" value="1"/>
</dbReference>
<dbReference type="GO" id="GO:0006633">
    <property type="term" value="P:fatty acid biosynthetic process"/>
    <property type="evidence" value="ECO:0007669"/>
    <property type="project" value="TreeGrafter"/>
</dbReference>
<dbReference type="Proteomes" id="UP000320393">
    <property type="component" value="Unassembled WGS sequence"/>
</dbReference>
<dbReference type="GO" id="GO:0004314">
    <property type="term" value="F:[acyl-carrier-protein] S-malonyltransferase activity"/>
    <property type="evidence" value="ECO:0007669"/>
    <property type="project" value="UniProtKB-EC"/>
</dbReference>
<feature type="active site" evidence="5">
    <location>
        <position position="89"/>
    </location>
</feature>
<dbReference type="InterPro" id="IPR024925">
    <property type="entry name" value="Malonyl_CoA-ACP_transAc"/>
</dbReference>
<dbReference type="FunFam" id="3.30.70.250:FF:000001">
    <property type="entry name" value="Malonyl CoA-acyl carrier protein transacylase"/>
    <property type="match status" value="1"/>
</dbReference>
<protein>
    <recommendedName>
        <fullName evidence="4">Malonyl CoA-acyl carrier protein transacylase</fullName>
        <ecNumber evidence="4">2.3.1.39</ecNumber>
    </recommendedName>
</protein>
<dbReference type="InterPro" id="IPR014043">
    <property type="entry name" value="Acyl_transferase_dom"/>
</dbReference>
<evidence type="ECO:0000313" key="8">
    <source>
        <dbReference type="Proteomes" id="UP000320393"/>
    </source>
</evidence>
<comment type="catalytic activity">
    <reaction evidence="3 4">
        <text>holo-[ACP] + malonyl-CoA = malonyl-[ACP] + CoA</text>
        <dbReference type="Rhea" id="RHEA:41792"/>
        <dbReference type="Rhea" id="RHEA-COMP:9623"/>
        <dbReference type="Rhea" id="RHEA-COMP:9685"/>
        <dbReference type="ChEBI" id="CHEBI:57287"/>
        <dbReference type="ChEBI" id="CHEBI:57384"/>
        <dbReference type="ChEBI" id="CHEBI:64479"/>
        <dbReference type="ChEBI" id="CHEBI:78449"/>
        <dbReference type="EC" id="2.3.1.39"/>
    </reaction>
</comment>
<dbReference type="PIRSF" id="PIRSF000446">
    <property type="entry name" value="Mct"/>
    <property type="match status" value="1"/>
</dbReference>
<feature type="domain" description="Malonyl-CoA:ACP transacylase (MAT)" evidence="6">
    <location>
        <begin position="8"/>
        <end position="310"/>
    </location>
</feature>
<reference evidence="7 8" key="1">
    <citation type="journal article" date="2019" name="Nat. Microbiol.">
        <title>Mediterranean grassland soil C-N compound turnover is dependent on rainfall and depth, and is mediated by genomically divergent microorganisms.</title>
        <authorList>
            <person name="Diamond S."/>
            <person name="Andeer P.F."/>
            <person name="Li Z."/>
            <person name="Crits-Christoph A."/>
            <person name="Burstein D."/>
            <person name="Anantharaman K."/>
            <person name="Lane K.R."/>
            <person name="Thomas B.C."/>
            <person name="Pan C."/>
            <person name="Northen T.R."/>
            <person name="Banfield J.F."/>
        </authorList>
    </citation>
    <scope>NUCLEOTIDE SEQUENCE [LARGE SCALE GENOMIC DNA]</scope>
    <source>
        <strain evidence="7">NP_5</strain>
    </source>
</reference>
<evidence type="ECO:0000256" key="4">
    <source>
        <dbReference type="PIRNR" id="PIRNR000446"/>
    </source>
</evidence>
<dbReference type="SMART" id="SM00827">
    <property type="entry name" value="PKS_AT"/>
    <property type="match status" value="1"/>
</dbReference>
<organism evidence="7 8">
    <name type="scientific">Candidatus Segetimicrobium genomatis</name>
    <dbReference type="NCBI Taxonomy" id="2569760"/>
    <lineage>
        <taxon>Bacteria</taxon>
        <taxon>Bacillati</taxon>
        <taxon>Candidatus Sysuimicrobiota</taxon>
        <taxon>Candidatus Sysuimicrobiia</taxon>
        <taxon>Candidatus Sysuimicrobiales</taxon>
        <taxon>Candidatus Segetimicrobiaceae</taxon>
        <taxon>Candidatus Segetimicrobium</taxon>
    </lineage>
</organism>
<dbReference type="Gene3D" id="3.40.366.10">
    <property type="entry name" value="Malonyl-Coenzyme A Acyl Carrier Protein, domain 2"/>
    <property type="match status" value="1"/>
</dbReference>